<sequence>MFQQCLRAALMCALLALISGCLSSGGGGGSAPAPTEPSASRANPAYLQAIGIGVSDLDAAVALYRDGLGMTERQRLTRDNRLEVVMESADKRGSLVVLMQFTDGVGRNVQQNPGKLAFYVKDPAAFATAFATAGGRIVVPPAPQPSVGNVVVGFGRDQDNNLIEIVGPADAAHSYLSAIGIGVSDLEAARDIYVDTFGFEEDQFLSIPGQYDEYILTSPVPGSSALVLMHWTNGAPYDYQDNPIKLELASADPAQLADGIEDANLPVNQAPAPSTDADLNGALVGYAEDADGTLLELRRSIRPYLAGAAIGVDNLEAAVTFYQDALGMQEVTRRSRDNRDEVVLRSADNKGSQIILMGFTDGEPRDYQRNPGKLVFYARDPNAFAQSIRDAGGVILVEPVDQGPALGNAVVGFGRDLDNNLIEIVGDNAATESWFGAFGIGVSDLAAAKAFYADTLGFKVSLFLPIPGQYNEYILQGYGGSALVLMNWTNGSPRNYTDNPVKLEIGSLSPEGFLETIDEAGQRVDQPVAEDATRDDELVGYARDADGTVLEVLLAPWGQTAP</sequence>
<dbReference type="InterPro" id="IPR029068">
    <property type="entry name" value="Glyas_Bleomycin-R_OHBP_Dase"/>
</dbReference>
<dbReference type="EMBL" id="NTMR01000019">
    <property type="protein sequence ID" value="PBK03535.1"/>
    <property type="molecule type" value="Genomic_DNA"/>
</dbReference>
<evidence type="ECO:0000313" key="5">
    <source>
        <dbReference type="Proteomes" id="UP000242313"/>
    </source>
</evidence>
<feature type="domain" description="VOC" evidence="3">
    <location>
        <begin position="46"/>
        <end position="168"/>
    </location>
</feature>
<dbReference type="GO" id="GO:0046872">
    <property type="term" value="F:metal ion binding"/>
    <property type="evidence" value="ECO:0007669"/>
    <property type="project" value="UniProtKB-KW"/>
</dbReference>
<comment type="caution">
    <text evidence="4">The sequence shown here is derived from an EMBL/GenBank/DDBJ whole genome shotgun (WGS) entry which is preliminary data.</text>
</comment>
<gene>
    <name evidence="4" type="ORF">CNQ84_14835</name>
</gene>
<dbReference type="GO" id="GO:0004493">
    <property type="term" value="F:methylmalonyl-CoA epimerase activity"/>
    <property type="evidence" value="ECO:0007669"/>
    <property type="project" value="TreeGrafter"/>
</dbReference>
<dbReference type="PANTHER" id="PTHR43048">
    <property type="entry name" value="METHYLMALONYL-COA EPIMERASE"/>
    <property type="match status" value="1"/>
</dbReference>
<feature type="domain" description="VOC" evidence="3">
    <location>
        <begin position="175"/>
        <end position="300"/>
    </location>
</feature>
<dbReference type="Proteomes" id="UP000242313">
    <property type="component" value="Unassembled WGS sequence"/>
</dbReference>
<evidence type="ECO:0000256" key="2">
    <source>
        <dbReference type="SAM" id="SignalP"/>
    </source>
</evidence>
<organism evidence="4 5">
    <name type="scientific">Pseudomonas abyssi</name>
    <dbReference type="NCBI Taxonomy" id="170540"/>
    <lineage>
        <taxon>Bacteria</taxon>
        <taxon>Pseudomonadati</taxon>
        <taxon>Pseudomonadota</taxon>
        <taxon>Gammaproteobacteria</taxon>
        <taxon>Pseudomonadales</taxon>
        <taxon>Pseudomonadaceae</taxon>
        <taxon>Pseudomonas</taxon>
    </lineage>
</organism>
<dbReference type="GO" id="GO:0046491">
    <property type="term" value="P:L-methylmalonyl-CoA metabolic process"/>
    <property type="evidence" value="ECO:0007669"/>
    <property type="project" value="TreeGrafter"/>
</dbReference>
<dbReference type="Pfam" id="PF00903">
    <property type="entry name" value="Glyoxalase"/>
    <property type="match status" value="2"/>
</dbReference>
<dbReference type="CDD" id="cd06587">
    <property type="entry name" value="VOC"/>
    <property type="match status" value="4"/>
</dbReference>
<feature type="domain" description="VOC" evidence="3">
    <location>
        <begin position="304"/>
        <end position="427"/>
    </location>
</feature>
<dbReference type="PROSITE" id="PS51257">
    <property type="entry name" value="PROKAR_LIPOPROTEIN"/>
    <property type="match status" value="1"/>
</dbReference>
<keyword evidence="5" id="KW-1185">Reference proteome</keyword>
<reference evidence="4 5" key="1">
    <citation type="submission" date="2017-09" db="EMBL/GenBank/DDBJ databases">
        <title>Pseudomonas abyssi sp. nov. isolated from Abyssopelagic Water.</title>
        <authorList>
            <person name="Wei Y."/>
        </authorList>
    </citation>
    <scope>NUCLEOTIDE SEQUENCE [LARGE SCALE GENOMIC DNA]</scope>
    <source>
        <strain evidence="4 5">MT5</strain>
    </source>
</reference>
<dbReference type="Gene3D" id="3.10.180.10">
    <property type="entry name" value="2,3-Dihydroxybiphenyl 1,2-Dioxygenase, domain 1"/>
    <property type="match status" value="4"/>
</dbReference>
<feature type="signal peptide" evidence="2">
    <location>
        <begin position="1"/>
        <end position="24"/>
    </location>
</feature>
<dbReference type="PROSITE" id="PS51819">
    <property type="entry name" value="VOC"/>
    <property type="match status" value="3"/>
</dbReference>
<dbReference type="PANTHER" id="PTHR43048:SF3">
    <property type="entry name" value="METHYLMALONYL-COA EPIMERASE, MITOCHONDRIAL"/>
    <property type="match status" value="1"/>
</dbReference>
<dbReference type="InterPro" id="IPR004360">
    <property type="entry name" value="Glyas_Fos-R_dOase_dom"/>
</dbReference>
<dbReference type="RefSeq" id="WP_096005619.1">
    <property type="nucleotide sequence ID" value="NZ_NTMR01000019.1"/>
</dbReference>
<evidence type="ECO:0000313" key="4">
    <source>
        <dbReference type="EMBL" id="PBK03535.1"/>
    </source>
</evidence>
<dbReference type="AlphaFoldDB" id="A0A2A3MFW9"/>
<dbReference type="SUPFAM" id="SSF54593">
    <property type="entry name" value="Glyoxalase/Bleomycin resistance protein/Dihydroxybiphenyl dioxygenase"/>
    <property type="match status" value="3"/>
</dbReference>
<accession>A0A2A3MFW9</accession>
<evidence type="ECO:0000259" key="3">
    <source>
        <dbReference type="PROSITE" id="PS51819"/>
    </source>
</evidence>
<dbReference type="InterPro" id="IPR037523">
    <property type="entry name" value="VOC_core"/>
</dbReference>
<feature type="chain" id="PRO_5012494767" description="VOC domain-containing protein" evidence="2">
    <location>
        <begin position="25"/>
        <end position="562"/>
    </location>
</feature>
<evidence type="ECO:0000256" key="1">
    <source>
        <dbReference type="ARBA" id="ARBA00022723"/>
    </source>
</evidence>
<proteinExistence type="predicted"/>
<keyword evidence="1" id="KW-0479">Metal-binding</keyword>
<protein>
    <recommendedName>
        <fullName evidence="3">VOC domain-containing protein</fullName>
    </recommendedName>
</protein>
<keyword evidence="2" id="KW-0732">Signal</keyword>
<name>A0A2A3MFW9_9PSED</name>
<dbReference type="InterPro" id="IPR051785">
    <property type="entry name" value="MMCE/EMCE_epimerase"/>
</dbReference>